<dbReference type="Gene3D" id="2.170.130.10">
    <property type="entry name" value="TonB-dependent receptor, plug domain"/>
    <property type="match status" value="1"/>
</dbReference>
<dbReference type="InterPro" id="IPR039426">
    <property type="entry name" value="TonB-dep_rcpt-like"/>
</dbReference>
<dbReference type="GO" id="GO:0015344">
    <property type="term" value="F:siderophore uptake transmembrane transporter activity"/>
    <property type="evidence" value="ECO:0007669"/>
    <property type="project" value="TreeGrafter"/>
</dbReference>
<evidence type="ECO:0000256" key="3">
    <source>
        <dbReference type="ARBA" id="ARBA00022729"/>
    </source>
</evidence>
<feature type="region of interest" description="Disordered" evidence="8">
    <location>
        <begin position="289"/>
        <end position="311"/>
    </location>
</feature>
<evidence type="ECO:0000256" key="4">
    <source>
        <dbReference type="ARBA" id="ARBA00023004"/>
    </source>
</evidence>
<keyword evidence="7" id="KW-0998">Cell outer membrane</keyword>
<evidence type="ECO:0000313" key="11">
    <source>
        <dbReference type="EMBL" id="SFH42427.1"/>
    </source>
</evidence>
<evidence type="ECO:0000256" key="6">
    <source>
        <dbReference type="ARBA" id="ARBA00023136"/>
    </source>
</evidence>
<organism evidence="11 12">
    <name type="scientific">Paracoccus aminovorans</name>
    <dbReference type="NCBI Taxonomy" id="34004"/>
    <lineage>
        <taxon>Bacteria</taxon>
        <taxon>Pseudomonadati</taxon>
        <taxon>Pseudomonadota</taxon>
        <taxon>Alphaproteobacteria</taxon>
        <taxon>Rhodobacterales</taxon>
        <taxon>Paracoccaceae</taxon>
        <taxon>Paracoccus</taxon>
    </lineage>
</organism>
<dbReference type="EMBL" id="FOPU01000011">
    <property type="protein sequence ID" value="SFH42427.1"/>
    <property type="molecule type" value="Genomic_DNA"/>
</dbReference>
<dbReference type="InterPro" id="IPR011662">
    <property type="entry name" value="Secretin/TonB_short_N"/>
</dbReference>
<evidence type="ECO:0000256" key="9">
    <source>
        <dbReference type="SAM" id="Phobius"/>
    </source>
</evidence>
<sequence>MTYLTSAPAAAARALALSTGLVATRALMLGTALGAVIALPVLAQARDYAIGPGRLSDVLARYAADSGVQLVYQPSALAGLRSAGLRGSYTVEQGFSVLLAGSGYRLQQAAPGSYVLVPPAVQGAAAQPGDGAVVLDTVTLRGGGATTEGSGSYAAESASIARGAESLKEVPQSVTVITDQAIKDQNLTMMSDAMAKAPGIVATTDGMGNPEFRSRGFVIDNYQIDNMVTRIPRPSGRISIWRSMTGSRFCAAPRGCSRPPESRAAPSTWRASGRRTRCARRCRWPMAAGTTAASRPTSAVPSASTAGCGAA</sequence>
<dbReference type="Proteomes" id="UP000183635">
    <property type="component" value="Unassembled WGS sequence"/>
</dbReference>
<feature type="transmembrane region" description="Helical" evidence="9">
    <location>
        <begin position="26"/>
        <end position="45"/>
    </location>
</feature>
<evidence type="ECO:0000256" key="8">
    <source>
        <dbReference type="SAM" id="MobiDB-lite"/>
    </source>
</evidence>
<accession>A0A1I2ZX59</accession>
<proteinExistence type="predicted"/>
<dbReference type="STRING" id="34004.SAMN04488021_11149"/>
<protein>
    <submittedName>
        <fullName evidence="11">TonB-dependent Receptor Plug Domain</fullName>
    </submittedName>
</protein>
<keyword evidence="11" id="KW-0675">Receptor</keyword>
<dbReference type="PANTHER" id="PTHR32552:SF68">
    <property type="entry name" value="FERRICHROME OUTER MEMBRANE TRANSPORTER_PHAGE RECEPTOR"/>
    <property type="match status" value="1"/>
</dbReference>
<keyword evidence="9" id="KW-0812">Transmembrane</keyword>
<reference evidence="11 12" key="1">
    <citation type="submission" date="2016-10" db="EMBL/GenBank/DDBJ databases">
        <authorList>
            <person name="de Groot N.N."/>
        </authorList>
    </citation>
    <scope>NUCLEOTIDE SEQUENCE [LARGE SCALE GENOMIC DNA]</scope>
    <source>
        <strain evidence="11 12">DSM 8537</strain>
    </source>
</reference>
<gene>
    <name evidence="11" type="ORF">SAMN04488021_11149</name>
</gene>
<evidence type="ECO:0000259" key="10">
    <source>
        <dbReference type="SMART" id="SM00965"/>
    </source>
</evidence>
<keyword evidence="1" id="KW-0813">Transport</keyword>
<keyword evidence="4" id="KW-0408">Iron</keyword>
<dbReference type="InterPro" id="IPR037066">
    <property type="entry name" value="Plug_dom_sf"/>
</dbReference>
<dbReference type="SUPFAM" id="SSF56935">
    <property type="entry name" value="Porins"/>
    <property type="match status" value="1"/>
</dbReference>
<keyword evidence="2" id="KW-0410">Iron transport</keyword>
<evidence type="ECO:0000256" key="7">
    <source>
        <dbReference type="ARBA" id="ARBA00023237"/>
    </source>
</evidence>
<dbReference type="Gene3D" id="3.55.50.30">
    <property type="match status" value="1"/>
</dbReference>
<keyword evidence="3" id="KW-0732">Signal</keyword>
<dbReference type="InterPro" id="IPR012910">
    <property type="entry name" value="Plug_dom"/>
</dbReference>
<dbReference type="GO" id="GO:0009279">
    <property type="term" value="C:cell outer membrane"/>
    <property type="evidence" value="ECO:0007669"/>
    <property type="project" value="TreeGrafter"/>
</dbReference>
<dbReference type="Pfam" id="PF07660">
    <property type="entry name" value="STN"/>
    <property type="match status" value="1"/>
</dbReference>
<keyword evidence="12" id="KW-1185">Reference proteome</keyword>
<name>A0A1I2ZX59_9RHOB</name>
<evidence type="ECO:0000256" key="1">
    <source>
        <dbReference type="ARBA" id="ARBA00022448"/>
    </source>
</evidence>
<keyword evidence="5" id="KW-0406">Ion transport</keyword>
<keyword evidence="6 9" id="KW-0472">Membrane</keyword>
<feature type="compositionally biased region" description="Polar residues" evidence="8">
    <location>
        <begin position="291"/>
        <end position="305"/>
    </location>
</feature>
<evidence type="ECO:0000256" key="2">
    <source>
        <dbReference type="ARBA" id="ARBA00022496"/>
    </source>
</evidence>
<keyword evidence="9" id="KW-1133">Transmembrane helix</keyword>
<dbReference type="SMART" id="SM00965">
    <property type="entry name" value="STN"/>
    <property type="match status" value="1"/>
</dbReference>
<feature type="domain" description="Secretin/TonB short N-terminal" evidence="10">
    <location>
        <begin position="68"/>
        <end position="119"/>
    </location>
</feature>
<evidence type="ECO:0000256" key="5">
    <source>
        <dbReference type="ARBA" id="ARBA00023065"/>
    </source>
</evidence>
<dbReference type="AlphaFoldDB" id="A0A1I2ZX59"/>
<evidence type="ECO:0000313" key="12">
    <source>
        <dbReference type="Proteomes" id="UP000183635"/>
    </source>
</evidence>
<dbReference type="PANTHER" id="PTHR32552">
    <property type="entry name" value="FERRICHROME IRON RECEPTOR-RELATED"/>
    <property type="match status" value="1"/>
</dbReference>
<dbReference type="Pfam" id="PF07715">
    <property type="entry name" value="Plug"/>
    <property type="match status" value="1"/>
</dbReference>